<dbReference type="OrthoDB" id="9811798at2"/>
<feature type="transmembrane region" description="Helical" evidence="6">
    <location>
        <begin position="379"/>
        <end position="398"/>
    </location>
</feature>
<keyword evidence="4 6" id="KW-0472">Membrane</keyword>
<dbReference type="PANTHER" id="PTHR43373:SF1">
    <property type="entry name" value="NA(+)_H(+) ANTIPORTER SUBUNIT A"/>
    <property type="match status" value="1"/>
</dbReference>
<feature type="transmembrane region" description="Helical" evidence="6">
    <location>
        <begin position="77"/>
        <end position="102"/>
    </location>
</feature>
<feature type="transmembrane region" description="Helical" evidence="6">
    <location>
        <begin position="278"/>
        <end position="300"/>
    </location>
</feature>
<dbReference type="PANTHER" id="PTHR43373">
    <property type="entry name" value="NA(+)/H(+) ANTIPORTER SUBUNIT"/>
    <property type="match status" value="1"/>
</dbReference>
<protein>
    <submittedName>
        <fullName evidence="9">Hydrogenase-4 component D</fullName>
    </submittedName>
</protein>
<evidence type="ECO:0000256" key="3">
    <source>
        <dbReference type="ARBA" id="ARBA00022989"/>
    </source>
</evidence>
<keyword evidence="10" id="KW-1185">Reference proteome</keyword>
<feature type="transmembrane region" description="Helical" evidence="6">
    <location>
        <begin position="466"/>
        <end position="486"/>
    </location>
</feature>
<dbReference type="InterPro" id="IPR050616">
    <property type="entry name" value="CPA3_Na-H_Antiporter_A"/>
</dbReference>
<dbReference type="GO" id="GO:0012505">
    <property type="term" value="C:endomembrane system"/>
    <property type="evidence" value="ECO:0007669"/>
    <property type="project" value="UniProtKB-SubCell"/>
</dbReference>
<feature type="transmembrane region" description="Helical" evidence="6">
    <location>
        <begin position="418"/>
        <end position="439"/>
    </location>
</feature>
<evidence type="ECO:0000313" key="9">
    <source>
        <dbReference type="EMBL" id="SKA17384.1"/>
    </source>
</evidence>
<evidence type="ECO:0000313" key="10">
    <source>
        <dbReference type="Proteomes" id="UP000190135"/>
    </source>
</evidence>
<dbReference type="Proteomes" id="UP000190135">
    <property type="component" value="Unassembled WGS sequence"/>
</dbReference>
<evidence type="ECO:0000259" key="8">
    <source>
        <dbReference type="Pfam" id="PF00662"/>
    </source>
</evidence>
<dbReference type="PRINTS" id="PR01434">
    <property type="entry name" value="NADHDHGNASE5"/>
</dbReference>
<dbReference type="InterPro" id="IPR001516">
    <property type="entry name" value="Proton_antipo_N"/>
</dbReference>
<evidence type="ECO:0000256" key="4">
    <source>
        <dbReference type="ARBA" id="ARBA00023136"/>
    </source>
</evidence>
<feature type="domain" description="NADH-Ubiquinone oxidoreductase (complex I) chain 5 N-terminal" evidence="8">
    <location>
        <begin position="78"/>
        <end position="124"/>
    </location>
</feature>
<dbReference type="RefSeq" id="WP_078708611.1">
    <property type="nucleotide sequence ID" value="NZ_FUXL01000007.1"/>
</dbReference>
<gene>
    <name evidence="9" type="ORF">SAMN05428963_107109</name>
</gene>
<evidence type="ECO:0000259" key="7">
    <source>
        <dbReference type="Pfam" id="PF00361"/>
    </source>
</evidence>
<accession>A0A1T4RN19</accession>
<feature type="transmembrane region" description="Helical" evidence="6">
    <location>
        <begin position="37"/>
        <end position="57"/>
    </location>
</feature>
<proteinExistence type="predicted"/>
<dbReference type="NCBIfam" id="NF005097">
    <property type="entry name" value="PRK06525.1"/>
    <property type="match status" value="1"/>
</dbReference>
<comment type="subcellular location">
    <subcellularLocation>
        <location evidence="1">Endomembrane system</location>
        <topology evidence="1">Multi-pass membrane protein</topology>
    </subcellularLocation>
    <subcellularLocation>
        <location evidence="5">Membrane</location>
        <topology evidence="5">Multi-pass membrane protein</topology>
    </subcellularLocation>
</comment>
<feature type="transmembrane region" description="Helical" evidence="6">
    <location>
        <begin position="349"/>
        <end position="367"/>
    </location>
</feature>
<keyword evidence="2 5" id="KW-0812">Transmembrane</keyword>
<dbReference type="STRING" id="1365950.SAMN05428963_107109"/>
<dbReference type="AlphaFoldDB" id="A0A1T4RN19"/>
<evidence type="ECO:0000256" key="1">
    <source>
        <dbReference type="ARBA" id="ARBA00004127"/>
    </source>
</evidence>
<dbReference type="GO" id="GO:0016020">
    <property type="term" value="C:membrane"/>
    <property type="evidence" value="ECO:0007669"/>
    <property type="project" value="UniProtKB-SubCell"/>
</dbReference>
<organism evidence="9 10">
    <name type="scientific">Consotaella salsifontis</name>
    <dbReference type="NCBI Taxonomy" id="1365950"/>
    <lineage>
        <taxon>Bacteria</taxon>
        <taxon>Pseudomonadati</taxon>
        <taxon>Pseudomonadota</taxon>
        <taxon>Alphaproteobacteria</taxon>
        <taxon>Hyphomicrobiales</taxon>
        <taxon>Aurantimonadaceae</taxon>
        <taxon>Consotaella</taxon>
    </lineage>
</organism>
<dbReference type="EMBL" id="FUXL01000007">
    <property type="protein sequence ID" value="SKA17384.1"/>
    <property type="molecule type" value="Genomic_DNA"/>
</dbReference>
<keyword evidence="3 6" id="KW-1133">Transmembrane helix</keyword>
<sequence length="487" mass="51327">MITLPTTLPAILALAATLVPFLGAALIAALPRDAGKWVCQIFAAAAVLIALCLAWIFEAGGFESAHTSLIGLGSTEILGLTIDRVSVLVASAVIVIGYLVALYSIGYLNQGNREHPDIGRRRFYAFLLIFIGAMAGLVFTSTVIGQLVFFEITGACSWALIGYYESPKALRSAAKALIVTHIASLGLYVAAALIFIDTGTFALTAIAGLPASQKATILLAILIAAWGKSAQLPFHMWLPDAMEAPTPVSAYLHAASMVKVGVYIFARGLLSSGGAPEIVGWVGAVMATLTLVYGFAMYLPQIDMKRLLAYSTITQLSTIFLGLSFSVFGSDLAFKGAIAHIFNHAFAKTLFFLVAGALSYTAGTRLLPQLRGIMAKKPLLGVGFAVAAMAIAGVPPFSGFFSKFAIFAGGFQVGREHWPLMVIAVIALAESVGTFAWFLKWLGTCIPGTPSEAIEQSGPTPRSIQIVLVVLIIMSVASSGIAAWWLG</sequence>
<dbReference type="Pfam" id="PF00662">
    <property type="entry name" value="Proton_antipo_N"/>
    <property type="match status" value="1"/>
</dbReference>
<feature type="transmembrane region" description="Helical" evidence="6">
    <location>
        <begin position="123"/>
        <end position="141"/>
    </location>
</feature>
<evidence type="ECO:0000256" key="5">
    <source>
        <dbReference type="RuleBase" id="RU000320"/>
    </source>
</evidence>
<feature type="domain" description="NADH:quinone oxidoreductase/Mrp antiporter transmembrane" evidence="7">
    <location>
        <begin position="144"/>
        <end position="425"/>
    </location>
</feature>
<feature type="transmembrane region" description="Helical" evidence="6">
    <location>
        <begin position="202"/>
        <end position="227"/>
    </location>
</feature>
<dbReference type="Pfam" id="PF00361">
    <property type="entry name" value="Proton_antipo_M"/>
    <property type="match status" value="1"/>
</dbReference>
<reference evidence="9 10" key="1">
    <citation type="submission" date="2017-02" db="EMBL/GenBank/DDBJ databases">
        <authorList>
            <person name="Peterson S.W."/>
        </authorList>
    </citation>
    <scope>NUCLEOTIDE SEQUENCE [LARGE SCALE GENOMIC DNA]</scope>
    <source>
        <strain evidence="9 10">USBA 369</strain>
    </source>
</reference>
<evidence type="ECO:0000256" key="6">
    <source>
        <dbReference type="SAM" id="Phobius"/>
    </source>
</evidence>
<dbReference type="InterPro" id="IPR001750">
    <property type="entry name" value="ND/Mrp_TM"/>
</dbReference>
<evidence type="ECO:0000256" key="2">
    <source>
        <dbReference type="ARBA" id="ARBA00022692"/>
    </source>
</evidence>
<feature type="transmembrane region" description="Helical" evidence="6">
    <location>
        <begin position="307"/>
        <end position="329"/>
    </location>
</feature>
<name>A0A1T4RN19_9HYPH</name>
<feature type="transmembrane region" description="Helical" evidence="6">
    <location>
        <begin position="6"/>
        <end position="30"/>
    </location>
</feature>